<proteinExistence type="predicted"/>
<dbReference type="Proteomes" id="UP000092462">
    <property type="component" value="Unassembled WGS sequence"/>
</dbReference>
<dbReference type="InterPro" id="IPR023476">
    <property type="entry name" value="Pep_tRNA_hydro_II_dom_sf"/>
</dbReference>
<dbReference type="PANTHER" id="PTHR46194:SF1">
    <property type="entry name" value="PEPTIDYL-TRNA HYDROLASE PTRHD1-RELATED"/>
    <property type="match status" value="1"/>
</dbReference>
<protein>
    <recommendedName>
        <fullName evidence="1">peptidyl-tRNA hydrolase</fullName>
        <ecNumber evidence="1">3.1.1.29</ecNumber>
    </recommendedName>
</protein>
<dbReference type="EnsemblMetazoa" id="PPAI003526-RA">
    <property type="protein sequence ID" value="PPAI003526-PA"/>
    <property type="gene ID" value="PPAI003526"/>
</dbReference>
<dbReference type="Pfam" id="PF01981">
    <property type="entry name" value="PTH2"/>
    <property type="match status" value="1"/>
</dbReference>
<name>A0A1B0D7K3_PHLPP</name>
<dbReference type="InterPro" id="IPR002833">
    <property type="entry name" value="PTH2"/>
</dbReference>
<dbReference type="PROSITE" id="PS51257">
    <property type="entry name" value="PROKAR_LIPOPROTEIN"/>
    <property type="match status" value="1"/>
</dbReference>
<keyword evidence="2" id="KW-0378">Hydrolase</keyword>
<dbReference type="EMBL" id="AJVK01026977">
    <property type="status" value="NOT_ANNOTATED_CDS"/>
    <property type="molecule type" value="Genomic_DNA"/>
</dbReference>
<dbReference type="PANTHER" id="PTHR46194">
    <property type="entry name" value="PEPTIDYL-TRNA HYDROLASE PTRHD1-RELATED"/>
    <property type="match status" value="1"/>
</dbReference>
<sequence length="120" mass="13539">MNKLVQCIFIRGDLLWPPGALVAQACHASSAVNYLDHNHPNTQSVFGNKNLITMEVFKVPTDSALESLSQTLIDLEVDHKLWTEQPENIKTCLCTKIYPETFVKVSEWLNISKIKAEKVV</sequence>
<evidence type="ECO:0000256" key="3">
    <source>
        <dbReference type="ARBA" id="ARBA00048707"/>
    </source>
</evidence>
<dbReference type="Gene3D" id="3.40.1490.10">
    <property type="entry name" value="Bit1"/>
    <property type="match status" value="1"/>
</dbReference>
<evidence type="ECO:0000313" key="4">
    <source>
        <dbReference type="EnsemblMetazoa" id="PPAI003526-PA"/>
    </source>
</evidence>
<accession>A0A1B0D7K3</accession>
<dbReference type="AlphaFoldDB" id="A0A1B0D7K3"/>
<dbReference type="GO" id="GO:0004045">
    <property type="term" value="F:peptidyl-tRNA hydrolase activity"/>
    <property type="evidence" value="ECO:0007669"/>
    <property type="project" value="UniProtKB-EC"/>
</dbReference>
<dbReference type="InterPro" id="IPR042237">
    <property type="entry name" value="PTRHD1"/>
</dbReference>
<evidence type="ECO:0000256" key="1">
    <source>
        <dbReference type="ARBA" id="ARBA00013260"/>
    </source>
</evidence>
<dbReference type="VEuPathDB" id="VectorBase:PPAPM1_009819"/>
<comment type="catalytic activity">
    <reaction evidence="3">
        <text>an N-acyl-L-alpha-aminoacyl-tRNA + H2O = an N-acyl-L-amino acid + a tRNA + H(+)</text>
        <dbReference type="Rhea" id="RHEA:54448"/>
        <dbReference type="Rhea" id="RHEA-COMP:10123"/>
        <dbReference type="Rhea" id="RHEA-COMP:13883"/>
        <dbReference type="ChEBI" id="CHEBI:15377"/>
        <dbReference type="ChEBI" id="CHEBI:15378"/>
        <dbReference type="ChEBI" id="CHEBI:59874"/>
        <dbReference type="ChEBI" id="CHEBI:78442"/>
        <dbReference type="ChEBI" id="CHEBI:138191"/>
        <dbReference type="EC" id="3.1.1.29"/>
    </reaction>
</comment>
<evidence type="ECO:0000313" key="5">
    <source>
        <dbReference type="Proteomes" id="UP000092462"/>
    </source>
</evidence>
<dbReference type="EC" id="3.1.1.29" evidence="1"/>
<evidence type="ECO:0000256" key="2">
    <source>
        <dbReference type="ARBA" id="ARBA00022801"/>
    </source>
</evidence>
<organism evidence="4 5">
    <name type="scientific">Phlebotomus papatasi</name>
    <name type="common">Sandfly</name>
    <dbReference type="NCBI Taxonomy" id="29031"/>
    <lineage>
        <taxon>Eukaryota</taxon>
        <taxon>Metazoa</taxon>
        <taxon>Ecdysozoa</taxon>
        <taxon>Arthropoda</taxon>
        <taxon>Hexapoda</taxon>
        <taxon>Insecta</taxon>
        <taxon>Pterygota</taxon>
        <taxon>Neoptera</taxon>
        <taxon>Endopterygota</taxon>
        <taxon>Diptera</taxon>
        <taxon>Nematocera</taxon>
        <taxon>Psychodoidea</taxon>
        <taxon>Psychodidae</taxon>
        <taxon>Phlebotomus</taxon>
        <taxon>Phlebotomus</taxon>
    </lineage>
</organism>
<dbReference type="SUPFAM" id="SSF102462">
    <property type="entry name" value="Peptidyl-tRNA hydrolase II"/>
    <property type="match status" value="1"/>
</dbReference>
<keyword evidence="5" id="KW-1185">Reference proteome</keyword>
<dbReference type="VEuPathDB" id="VectorBase:PPAI003526"/>
<reference evidence="4" key="1">
    <citation type="submission" date="2022-08" db="UniProtKB">
        <authorList>
            <consortium name="EnsemblMetazoa"/>
        </authorList>
    </citation>
    <scope>IDENTIFICATION</scope>
    <source>
        <strain evidence="4">Israel</strain>
    </source>
</reference>